<protein>
    <submittedName>
        <fullName evidence="2">Uncharacterized protein</fullName>
    </submittedName>
</protein>
<keyword evidence="1" id="KW-1133">Transmembrane helix</keyword>
<name>X1E1T7_9ZZZZ</name>
<reference evidence="2" key="1">
    <citation type="journal article" date="2014" name="Front. Microbiol.">
        <title>High frequency of phylogenetically diverse reductive dehalogenase-homologous genes in deep subseafloor sedimentary metagenomes.</title>
        <authorList>
            <person name="Kawai M."/>
            <person name="Futagami T."/>
            <person name="Toyoda A."/>
            <person name="Takaki Y."/>
            <person name="Nishi S."/>
            <person name="Hori S."/>
            <person name="Arai W."/>
            <person name="Tsubouchi T."/>
            <person name="Morono Y."/>
            <person name="Uchiyama I."/>
            <person name="Ito T."/>
            <person name="Fujiyama A."/>
            <person name="Inagaki F."/>
            <person name="Takami H."/>
        </authorList>
    </citation>
    <scope>NUCLEOTIDE SEQUENCE</scope>
    <source>
        <strain evidence="2">Expedition CK06-06</strain>
    </source>
</reference>
<dbReference type="AlphaFoldDB" id="X1E1T7"/>
<proteinExistence type="predicted"/>
<accession>X1E1T7</accession>
<evidence type="ECO:0000256" key="1">
    <source>
        <dbReference type="SAM" id="Phobius"/>
    </source>
</evidence>
<sequence>MFESNIIRITDIIKIELNVGTVKIFFEIKYIIESKINRGIMNLNIYLFVVFSILLNFITFIFL</sequence>
<keyword evidence="1" id="KW-0472">Membrane</keyword>
<feature type="transmembrane region" description="Helical" evidence="1">
    <location>
        <begin position="43"/>
        <end position="62"/>
    </location>
</feature>
<dbReference type="EMBL" id="BARU01002301">
    <property type="protein sequence ID" value="GAH26467.1"/>
    <property type="molecule type" value="Genomic_DNA"/>
</dbReference>
<evidence type="ECO:0000313" key="2">
    <source>
        <dbReference type="EMBL" id="GAH26467.1"/>
    </source>
</evidence>
<gene>
    <name evidence="2" type="ORF">S03H2_05498</name>
</gene>
<organism evidence="2">
    <name type="scientific">marine sediment metagenome</name>
    <dbReference type="NCBI Taxonomy" id="412755"/>
    <lineage>
        <taxon>unclassified sequences</taxon>
        <taxon>metagenomes</taxon>
        <taxon>ecological metagenomes</taxon>
    </lineage>
</organism>
<keyword evidence="1" id="KW-0812">Transmembrane</keyword>
<comment type="caution">
    <text evidence="2">The sequence shown here is derived from an EMBL/GenBank/DDBJ whole genome shotgun (WGS) entry which is preliminary data.</text>
</comment>